<organism evidence="2 3">
    <name type="scientific">Brassica napus</name>
    <name type="common">Rape</name>
    <dbReference type="NCBI Taxonomy" id="3708"/>
    <lineage>
        <taxon>Eukaryota</taxon>
        <taxon>Viridiplantae</taxon>
        <taxon>Streptophyta</taxon>
        <taxon>Embryophyta</taxon>
        <taxon>Tracheophyta</taxon>
        <taxon>Spermatophyta</taxon>
        <taxon>Magnoliopsida</taxon>
        <taxon>eudicotyledons</taxon>
        <taxon>Gunneridae</taxon>
        <taxon>Pentapetalae</taxon>
        <taxon>rosids</taxon>
        <taxon>malvids</taxon>
        <taxon>Brassicales</taxon>
        <taxon>Brassicaceae</taxon>
        <taxon>Brassiceae</taxon>
        <taxon>Brassica</taxon>
    </lineage>
</organism>
<evidence type="ECO:0000313" key="2">
    <source>
        <dbReference type="EMBL" id="KAH0875526.1"/>
    </source>
</evidence>
<feature type="signal peptide" evidence="1">
    <location>
        <begin position="1"/>
        <end position="18"/>
    </location>
</feature>
<gene>
    <name evidence="2" type="ORF">HID58_072888</name>
</gene>
<protein>
    <recommendedName>
        <fullName evidence="4">Plant thionin family protein</fullName>
    </recommendedName>
</protein>
<keyword evidence="1" id="KW-0732">Signal</keyword>
<evidence type="ECO:0008006" key="4">
    <source>
        <dbReference type="Google" id="ProtNLM"/>
    </source>
</evidence>
<accession>A0ABQ7Z5V7</accession>
<evidence type="ECO:0000313" key="3">
    <source>
        <dbReference type="Proteomes" id="UP000824890"/>
    </source>
</evidence>
<sequence>MVVFMVMMLTIGNLIVESEVINRRWGECIKMCVNICVTGPIDDRLGCLPKCARECGPRKFWQ</sequence>
<name>A0ABQ7Z5V7_BRANA</name>
<keyword evidence="3" id="KW-1185">Reference proteome</keyword>
<comment type="caution">
    <text evidence="2">The sequence shown here is derived from an EMBL/GenBank/DDBJ whole genome shotgun (WGS) entry which is preliminary data.</text>
</comment>
<evidence type="ECO:0000256" key="1">
    <source>
        <dbReference type="SAM" id="SignalP"/>
    </source>
</evidence>
<dbReference type="Proteomes" id="UP000824890">
    <property type="component" value="Unassembled WGS sequence"/>
</dbReference>
<proteinExistence type="predicted"/>
<dbReference type="EMBL" id="JAGKQM010000016">
    <property type="protein sequence ID" value="KAH0875526.1"/>
    <property type="molecule type" value="Genomic_DNA"/>
</dbReference>
<reference evidence="2 3" key="1">
    <citation type="submission" date="2021-05" db="EMBL/GenBank/DDBJ databases">
        <title>Genome Assembly of Synthetic Allotetraploid Brassica napus Reveals Homoeologous Exchanges between Subgenomes.</title>
        <authorList>
            <person name="Davis J.T."/>
        </authorList>
    </citation>
    <scope>NUCLEOTIDE SEQUENCE [LARGE SCALE GENOMIC DNA]</scope>
    <source>
        <strain evidence="3">cv. Da-Ae</strain>
        <tissue evidence="2">Seedling</tissue>
    </source>
</reference>
<feature type="chain" id="PRO_5045788736" description="Plant thionin family protein" evidence="1">
    <location>
        <begin position="19"/>
        <end position="62"/>
    </location>
</feature>